<evidence type="ECO:0000313" key="2">
    <source>
        <dbReference type="Proteomes" id="UP000265703"/>
    </source>
</evidence>
<evidence type="ECO:0000313" key="1">
    <source>
        <dbReference type="EMBL" id="RIA79776.1"/>
    </source>
</evidence>
<dbReference type="Proteomes" id="UP000265703">
    <property type="component" value="Unassembled WGS sequence"/>
</dbReference>
<sequence length="109" mass="12899">MSIVISEALEEPYFKFKSDVPLTESYRIKVKFDNREKVLEFCVSLKTTAWYDVFLKGKSNAIKIAQNYIINAEEQFPPEPTKTNVNIKDEDDELDFDMFVIYFKRKLNK</sequence>
<comment type="caution">
    <text evidence="1">The sequence shown here is derived from an EMBL/GenBank/DDBJ whole genome shotgun (WGS) entry which is preliminary data.</text>
</comment>
<protein>
    <submittedName>
        <fullName evidence="1">Uncharacterized protein</fullName>
    </submittedName>
</protein>
<organism evidence="1 2">
    <name type="scientific">Glomus cerebriforme</name>
    <dbReference type="NCBI Taxonomy" id="658196"/>
    <lineage>
        <taxon>Eukaryota</taxon>
        <taxon>Fungi</taxon>
        <taxon>Fungi incertae sedis</taxon>
        <taxon>Mucoromycota</taxon>
        <taxon>Glomeromycotina</taxon>
        <taxon>Glomeromycetes</taxon>
        <taxon>Glomerales</taxon>
        <taxon>Glomeraceae</taxon>
        <taxon>Glomus</taxon>
    </lineage>
</organism>
<proteinExistence type="predicted"/>
<dbReference type="OrthoDB" id="2427374at2759"/>
<reference evidence="1 2" key="1">
    <citation type="submission" date="2018-06" db="EMBL/GenBank/DDBJ databases">
        <title>Comparative genomics reveals the genomic features of Rhizophagus irregularis, R. cerebriforme, R. diaphanum and Gigaspora rosea, and their symbiotic lifestyle signature.</title>
        <authorList>
            <person name="Morin E."/>
            <person name="San Clemente H."/>
            <person name="Chen E.C.H."/>
            <person name="De La Providencia I."/>
            <person name="Hainaut M."/>
            <person name="Kuo A."/>
            <person name="Kohler A."/>
            <person name="Murat C."/>
            <person name="Tang N."/>
            <person name="Roy S."/>
            <person name="Loubradou J."/>
            <person name="Henrissat B."/>
            <person name="Grigoriev I.V."/>
            <person name="Corradi N."/>
            <person name="Roux C."/>
            <person name="Martin F.M."/>
        </authorList>
    </citation>
    <scope>NUCLEOTIDE SEQUENCE [LARGE SCALE GENOMIC DNA]</scope>
    <source>
        <strain evidence="1 2">DAOM 227022</strain>
    </source>
</reference>
<name>A0A397S4Y3_9GLOM</name>
<dbReference type="AlphaFoldDB" id="A0A397S4Y3"/>
<dbReference type="EMBL" id="QKYT01001151">
    <property type="protein sequence ID" value="RIA79776.1"/>
    <property type="molecule type" value="Genomic_DNA"/>
</dbReference>
<keyword evidence="2" id="KW-1185">Reference proteome</keyword>
<gene>
    <name evidence="1" type="ORF">C1645_839950</name>
</gene>
<accession>A0A397S4Y3</accession>